<accession>A0A2L2TKH7</accession>
<keyword evidence="4" id="KW-1185">Reference proteome</keyword>
<evidence type="ECO:0000313" key="3">
    <source>
        <dbReference type="EMBL" id="CEI70569.1"/>
    </source>
</evidence>
<proteinExistence type="predicted"/>
<evidence type="ECO:0000256" key="1">
    <source>
        <dbReference type="SAM" id="MobiDB-lite"/>
    </source>
</evidence>
<evidence type="ECO:0000256" key="2">
    <source>
        <dbReference type="SAM" id="Phobius"/>
    </source>
</evidence>
<evidence type="ECO:0000313" key="4">
    <source>
        <dbReference type="Proteomes" id="UP000245910"/>
    </source>
</evidence>
<feature type="transmembrane region" description="Helical" evidence="2">
    <location>
        <begin position="400"/>
        <end position="422"/>
    </location>
</feature>
<keyword evidence="2" id="KW-1133">Transmembrane helix</keyword>
<organism evidence="3 4">
    <name type="scientific">Fusarium venenatum</name>
    <dbReference type="NCBI Taxonomy" id="56646"/>
    <lineage>
        <taxon>Eukaryota</taxon>
        <taxon>Fungi</taxon>
        <taxon>Dikarya</taxon>
        <taxon>Ascomycota</taxon>
        <taxon>Pezizomycotina</taxon>
        <taxon>Sordariomycetes</taxon>
        <taxon>Hypocreomycetidae</taxon>
        <taxon>Hypocreales</taxon>
        <taxon>Nectriaceae</taxon>
        <taxon>Fusarium</taxon>
    </lineage>
</organism>
<keyword evidence="2" id="KW-0472">Membrane</keyword>
<sequence length="484" mass="53605">MHMGYHVGMDAPLDQQAQTHNQVSQCKYTTHMLSKSDQHHPEYVAVVSWLVKFVLTVCSSCVEPSGVIANNFQGILSHGNLVTQLTQALFMIARVFLTKHSNPEYNSPCTIRHSVTKADGRFGTTLSPYLGDSKRILPINESLTGERINFEELRDKIDMVATKSLNGRQIRNAITTARQLARFRDWPLSYMHIEKTIRIANEFEAYVGRMGIVQKILPEQQVFVWIIPSWHYVETAGKADEIRPRGKRPLYIYESEVVEMEATTDAQICGYFSDNPACASPSTCSTPSGGKSWGCCDKTSCYIPAACEDASAPDCGGTAASLCPYSPIMKWYTYGASLRCVYFVYQTASNDEAKLTSWGCGETPTTYIIGPLQAEQTATATAPTNDETDSRSSLSKEATIAVAVIIPVVGLAILLAAAMLFLRRRKKRASNPISVPSQVREGERSKMEQTPGCVPVPTLPPYEMGDDIMRPELDSREVRHGVNY</sequence>
<reference evidence="4" key="1">
    <citation type="submission" date="2014-10" db="EMBL/GenBank/DDBJ databases">
        <authorList>
            <person name="King R."/>
        </authorList>
    </citation>
    <scope>NUCLEOTIDE SEQUENCE [LARGE SCALE GENOMIC DNA]</scope>
    <source>
        <strain evidence="4">A3/5</strain>
    </source>
</reference>
<dbReference type="AlphaFoldDB" id="A0A2L2TKH7"/>
<keyword evidence="2" id="KW-0812">Transmembrane</keyword>
<feature type="region of interest" description="Disordered" evidence="1">
    <location>
        <begin position="432"/>
        <end position="464"/>
    </location>
</feature>
<dbReference type="Proteomes" id="UP000245910">
    <property type="component" value="Chromosome III"/>
</dbReference>
<dbReference type="STRING" id="56646.A0A2L2TKH7"/>
<name>A0A2L2TKH7_9HYPO</name>
<protein>
    <submittedName>
        <fullName evidence="3">Uncharacterized protein</fullName>
    </submittedName>
</protein>
<dbReference type="EMBL" id="LN649231">
    <property type="protein sequence ID" value="CEI70569.1"/>
    <property type="molecule type" value="Genomic_DNA"/>
</dbReference>